<protein>
    <submittedName>
        <fullName evidence="2">Uncharacterized protein</fullName>
    </submittedName>
</protein>
<dbReference type="EMBL" id="CM000913">
    <property type="protein sequence ID" value="EFG08468.1"/>
    <property type="molecule type" value="Genomic_DNA"/>
</dbReference>
<feature type="region of interest" description="Disordered" evidence="1">
    <location>
        <begin position="1"/>
        <end position="34"/>
    </location>
</feature>
<accession>E2Q049</accession>
<keyword evidence="3" id="KW-1185">Reference proteome</keyword>
<proteinExistence type="predicted"/>
<evidence type="ECO:0000256" key="1">
    <source>
        <dbReference type="SAM" id="MobiDB-lite"/>
    </source>
</evidence>
<dbReference type="AlphaFoldDB" id="E2Q049"/>
<feature type="compositionally biased region" description="Basic and acidic residues" evidence="1">
    <location>
        <begin position="23"/>
        <end position="34"/>
    </location>
</feature>
<gene>
    <name evidence="2" type="ORF">SCLAV_3397</name>
</gene>
<dbReference type="Proteomes" id="UP000002357">
    <property type="component" value="Chromosome"/>
</dbReference>
<feature type="compositionally biased region" description="Basic and acidic residues" evidence="1">
    <location>
        <begin position="78"/>
        <end position="93"/>
    </location>
</feature>
<organism evidence="2 3">
    <name type="scientific">Streptomyces clavuligerus</name>
    <dbReference type="NCBI Taxonomy" id="1901"/>
    <lineage>
        <taxon>Bacteria</taxon>
        <taxon>Bacillati</taxon>
        <taxon>Actinomycetota</taxon>
        <taxon>Actinomycetes</taxon>
        <taxon>Kitasatosporales</taxon>
        <taxon>Streptomycetaceae</taxon>
        <taxon>Streptomyces</taxon>
    </lineage>
</organism>
<reference evidence="2 3" key="1">
    <citation type="journal article" date="2010" name="Genome Biol. Evol.">
        <title>The sequence of a 1.8-mb bacterial linear plasmid reveals a rich evolutionary reservoir of secondary metabolic pathways.</title>
        <authorList>
            <person name="Medema M.H."/>
            <person name="Trefzer A."/>
            <person name="Kovalchuk A."/>
            <person name="van den Berg M."/>
            <person name="Mueller U."/>
            <person name="Heijne W."/>
            <person name="Wu L."/>
            <person name="Alam M.T."/>
            <person name="Ronning C.M."/>
            <person name="Nierman W.C."/>
            <person name="Bovenberg R.A.L."/>
            <person name="Breitling R."/>
            <person name="Takano E."/>
        </authorList>
    </citation>
    <scope>NUCLEOTIDE SEQUENCE [LARGE SCALE GENOMIC DNA]</scope>
    <source>
        <strain evidence="3">ATCC 27064 / DSM 738 / JCM 4710 / NBRC 13307 / NCIMB 12785 / NRRL 3585 / VKM Ac-602</strain>
    </source>
</reference>
<sequence>MDRVLENRSSAGGGSRRTAMPLGDKHQKKDVEAALKRAEKAGLKVTHDKNRHRWGWLICCPCNEHITVYCTPRSPGGEAKRIDSFRRNHENHA</sequence>
<feature type="region of interest" description="Disordered" evidence="1">
    <location>
        <begin position="72"/>
        <end position="93"/>
    </location>
</feature>
<evidence type="ECO:0000313" key="2">
    <source>
        <dbReference type="EMBL" id="EFG08468.1"/>
    </source>
</evidence>
<dbReference type="GeneID" id="93730089"/>
<name>E2Q049_STRCL</name>
<dbReference type="RefSeq" id="WP_003961378.1">
    <property type="nucleotide sequence ID" value="NZ_CM000913.1"/>
</dbReference>
<evidence type="ECO:0000313" key="3">
    <source>
        <dbReference type="Proteomes" id="UP000002357"/>
    </source>
</evidence>